<organism evidence="1 2">
    <name type="scientific">Thalassobacter stenotrophicus</name>
    <dbReference type="NCBI Taxonomy" id="266809"/>
    <lineage>
        <taxon>Bacteria</taxon>
        <taxon>Pseudomonadati</taxon>
        <taxon>Pseudomonadota</taxon>
        <taxon>Alphaproteobacteria</taxon>
        <taxon>Rhodobacterales</taxon>
        <taxon>Roseobacteraceae</taxon>
        <taxon>Thalassobacter</taxon>
    </lineage>
</organism>
<reference evidence="1 2" key="1">
    <citation type="submission" date="2015-09" db="EMBL/GenBank/DDBJ databases">
        <authorList>
            <consortium name="Swine Surveillance"/>
        </authorList>
    </citation>
    <scope>NUCLEOTIDE SEQUENCE [LARGE SCALE GENOMIC DNA]</scope>
    <source>
        <strain evidence="1 2">CECT 5294</strain>
    </source>
</reference>
<dbReference type="AlphaFoldDB" id="A0A0N7LU21"/>
<dbReference type="RefSeq" id="WP_038004990.1">
    <property type="nucleotide sequence ID" value="NZ_CYRX01000033.1"/>
</dbReference>
<dbReference type="eggNOG" id="COG5319">
    <property type="taxonomic scope" value="Bacteria"/>
</dbReference>
<gene>
    <name evidence="1" type="ORF">THS5294_03596</name>
</gene>
<dbReference type="Proteomes" id="UP000051298">
    <property type="component" value="Unassembled WGS sequence"/>
</dbReference>
<sequence length="138" mass="14676">MIRYALKCADGHGFDSWFQSAGAYDSLSEKGMVSCAVCGSTDVSKAIMAPRVTVKEDAAPLSAPSTPAEQALRAMRAELEKNADYVGETFATEARAIHVGDAPERPIWGQANLKEAKALVEEGVPIAPIPFGPPRKTN</sequence>
<dbReference type="InterPro" id="IPR009562">
    <property type="entry name" value="DUF1178"/>
</dbReference>
<dbReference type="Pfam" id="PF06676">
    <property type="entry name" value="DUF1178"/>
    <property type="match status" value="1"/>
</dbReference>
<name>A0A0N7LU21_9RHOB</name>
<proteinExistence type="predicted"/>
<accession>A0A0N7LU21</accession>
<evidence type="ECO:0008006" key="3">
    <source>
        <dbReference type="Google" id="ProtNLM"/>
    </source>
</evidence>
<dbReference type="PIRSF" id="PIRSF032131">
    <property type="entry name" value="UCP032131"/>
    <property type="match status" value="1"/>
</dbReference>
<dbReference type="EMBL" id="CYRX01000033">
    <property type="protein sequence ID" value="CUH62282.1"/>
    <property type="molecule type" value="Genomic_DNA"/>
</dbReference>
<dbReference type="STRING" id="266809.PM03_03345"/>
<evidence type="ECO:0000313" key="2">
    <source>
        <dbReference type="Proteomes" id="UP000051298"/>
    </source>
</evidence>
<evidence type="ECO:0000313" key="1">
    <source>
        <dbReference type="EMBL" id="CUH62282.1"/>
    </source>
</evidence>
<protein>
    <recommendedName>
        <fullName evidence="3">DUF1178 family protein</fullName>
    </recommendedName>
</protein>